<dbReference type="Proteomes" id="UP001215151">
    <property type="component" value="Unassembled WGS sequence"/>
</dbReference>
<evidence type="ECO:0000256" key="5">
    <source>
        <dbReference type="SAM" id="MobiDB-lite"/>
    </source>
</evidence>
<evidence type="ECO:0000259" key="6">
    <source>
        <dbReference type="PROSITE" id="PS51072"/>
    </source>
</evidence>
<feature type="region of interest" description="Disordered" evidence="5">
    <location>
        <begin position="235"/>
        <end position="266"/>
    </location>
</feature>
<gene>
    <name evidence="7" type="ORF">ONZ51_g8382</name>
</gene>
<protein>
    <recommendedName>
        <fullName evidence="6">MHD domain-containing protein</fullName>
    </recommendedName>
</protein>
<dbReference type="PANTHER" id="PTHR10529">
    <property type="entry name" value="AP COMPLEX SUBUNIT MU"/>
    <property type="match status" value="1"/>
</dbReference>
<accession>A0AAD7TNA9</accession>
<dbReference type="Gene3D" id="2.60.40.1170">
    <property type="entry name" value="Mu homology domain, subdomain B"/>
    <property type="match status" value="1"/>
</dbReference>
<dbReference type="AlphaFoldDB" id="A0AAD7TNA9"/>
<evidence type="ECO:0000313" key="7">
    <source>
        <dbReference type="EMBL" id="KAJ8472621.1"/>
    </source>
</evidence>
<dbReference type="SUPFAM" id="SSF49447">
    <property type="entry name" value="Second domain of Mu2 adaptin subunit (ap50) of ap2 adaptor"/>
    <property type="match status" value="1"/>
</dbReference>
<proteinExistence type="predicted"/>
<dbReference type="PROSITE" id="PS00991">
    <property type="entry name" value="CLAT_ADAPTOR_M_2"/>
    <property type="match status" value="1"/>
</dbReference>
<dbReference type="InterPro" id="IPR018240">
    <property type="entry name" value="Clathrin_mu_CS"/>
</dbReference>
<dbReference type="GO" id="GO:0012505">
    <property type="term" value="C:endomembrane system"/>
    <property type="evidence" value="ECO:0007669"/>
    <property type="project" value="UniProtKB-SubCell"/>
</dbReference>
<dbReference type="GO" id="GO:0016192">
    <property type="term" value="P:vesicle-mediated transport"/>
    <property type="evidence" value="ECO:0007669"/>
    <property type="project" value="InterPro"/>
</dbReference>
<dbReference type="GO" id="GO:0030131">
    <property type="term" value="C:clathrin adaptor complex"/>
    <property type="evidence" value="ECO:0007669"/>
    <property type="project" value="InterPro"/>
</dbReference>
<evidence type="ECO:0000256" key="3">
    <source>
        <dbReference type="ARBA" id="ARBA00022927"/>
    </source>
</evidence>
<dbReference type="GO" id="GO:0006886">
    <property type="term" value="P:intracellular protein transport"/>
    <property type="evidence" value="ECO:0007669"/>
    <property type="project" value="InterPro"/>
</dbReference>
<keyword evidence="2" id="KW-0813">Transport</keyword>
<dbReference type="InterPro" id="IPR050431">
    <property type="entry name" value="Adaptor_comp_med_subunit"/>
</dbReference>
<comment type="caution">
    <text evidence="7">The sequence shown here is derived from an EMBL/GenBank/DDBJ whole genome shotgun (WGS) entry which is preliminary data.</text>
</comment>
<keyword evidence="3" id="KW-0653">Protein transport</keyword>
<dbReference type="InterPro" id="IPR036168">
    <property type="entry name" value="AP2_Mu_C_sf"/>
</dbReference>
<evidence type="ECO:0000256" key="1">
    <source>
        <dbReference type="ARBA" id="ARBA00004308"/>
    </source>
</evidence>
<dbReference type="EMBL" id="JAPEVG010000252">
    <property type="protein sequence ID" value="KAJ8472621.1"/>
    <property type="molecule type" value="Genomic_DNA"/>
</dbReference>
<feature type="compositionally biased region" description="Basic residues" evidence="5">
    <location>
        <begin position="248"/>
        <end position="257"/>
    </location>
</feature>
<evidence type="ECO:0000313" key="8">
    <source>
        <dbReference type="Proteomes" id="UP001215151"/>
    </source>
</evidence>
<organism evidence="7 8">
    <name type="scientific">Trametes cubensis</name>
    <dbReference type="NCBI Taxonomy" id="1111947"/>
    <lineage>
        <taxon>Eukaryota</taxon>
        <taxon>Fungi</taxon>
        <taxon>Dikarya</taxon>
        <taxon>Basidiomycota</taxon>
        <taxon>Agaricomycotina</taxon>
        <taxon>Agaricomycetes</taxon>
        <taxon>Polyporales</taxon>
        <taxon>Polyporaceae</taxon>
        <taxon>Trametes</taxon>
    </lineage>
</organism>
<feature type="domain" description="MHD" evidence="6">
    <location>
        <begin position="43"/>
        <end position="266"/>
    </location>
</feature>
<keyword evidence="4" id="KW-0472">Membrane</keyword>
<evidence type="ECO:0000256" key="2">
    <source>
        <dbReference type="ARBA" id="ARBA00022448"/>
    </source>
</evidence>
<keyword evidence="8" id="KW-1185">Reference proteome</keyword>
<dbReference type="PROSITE" id="PS51072">
    <property type="entry name" value="MHD"/>
    <property type="match status" value="1"/>
</dbReference>
<comment type="subcellular location">
    <subcellularLocation>
        <location evidence="1">Endomembrane system</location>
    </subcellularLocation>
</comment>
<dbReference type="Pfam" id="PF00928">
    <property type="entry name" value="Adap_comp_sub"/>
    <property type="match status" value="1"/>
</dbReference>
<dbReference type="InterPro" id="IPR028565">
    <property type="entry name" value="MHD"/>
</dbReference>
<evidence type="ECO:0000256" key="4">
    <source>
        <dbReference type="ARBA" id="ARBA00023136"/>
    </source>
</evidence>
<sequence length="266" mass="30938">MRRPTSDAVLYESDVNYMHIRHLNMKSYSTQDSYKLEVQVRPLIAVTNAVSWRSEGIWYRKNEVFLRVVEVLCAIKMKCYLSGMPELRLGLNDKVMFESTGRNARGKAIEMEDVGFHQCVLLSRFENDRTISFIPPDGEFELMSYRLSTPVKLIWIEVAVEHHKGSRIEYMVKVEVQFKRRSTANKVEIYVPIPSGAGTPKFRVSRFLLVSRSTLCWLRLPTTAGVDRNRVIRPRQDHVRVQDPATKQRPRVPHARALRPPQRPQE</sequence>
<reference evidence="7" key="1">
    <citation type="submission" date="2022-11" db="EMBL/GenBank/DDBJ databases">
        <title>Genome Sequence of Cubamyces cubensis.</title>
        <authorList>
            <person name="Buettner E."/>
        </authorList>
    </citation>
    <scope>NUCLEOTIDE SEQUENCE</scope>
    <source>
        <strain evidence="7">MPL-01</strain>
    </source>
</reference>
<name>A0AAD7TNA9_9APHY</name>